<name>A0ABY1Z5G6_9GAMM</name>
<dbReference type="InterPro" id="IPR027417">
    <property type="entry name" value="P-loop_NTPase"/>
</dbReference>
<comment type="caution">
    <text evidence="2">The sequence shown here is derived from an EMBL/GenBank/DDBJ whole genome shotgun (WGS) entry which is preliminary data.</text>
</comment>
<feature type="domain" description="ATPase AAA-type core" evidence="1">
    <location>
        <begin position="29"/>
        <end position="318"/>
    </location>
</feature>
<evidence type="ECO:0000313" key="2">
    <source>
        <dbReference type="EMBL" id="TBV05091.1"/>
    </source>
</evidence>
<keyword evidence="3" id="KW-1185">Reference proteome</keyword>
<proteinExistence type="predicted"/>
<dbReference type="Proteomes" id="UP000291334">
    <property type="component" value="Unassembled WGS sequence"/>
</dbReference>
<evidence type="ECO:0000313" key="3">
    <source>
        <dbReference type="Proteomes" id="UP000291334"/>
    </source>
</evidence>
<sequence length="370" mass="42226">MSKKNRISKLSIDGFKSIRSLPDFELGNLNVLLGANGAGKSSFVSYFRMLGEMVEGRLQKWAVQQGGADRILSFGIKETNRVESFIRFGLNGYRFALEPTVDGGFVFANERLFFAGPYYGDKWIELGNGHQEAKLKEQFLAWPSGSEADYCYSSISSWKVFHFHDTSDTAGVKRWGGLQDNDYLRPDASNLASYLFRLQEDEPEVYEQIRKTVQLAIPFFDDFALKPRKLKGDDEQIRLLWRQKDSDYTFWPSQLSDGSIRFICLVTALLQPDPPSTIIIDEPELGLHPYAITLLASLLRSASTRMQVIVSTQSVPLVDEFTVDDLIIVEREQGDTVFKRLDEEELKTWLEDYTLGELWEKNILGGRPRK</sequence>
<dbReference type="PIRSF" id="PIRSF029347">
    <property type="entry name" value="RecF"/>
    <property type="match status" value="1"/>
</dbReference>
<reference evidence="2 3" key="1">
    <citation type="submission" date="2018-06" db="EMBL/GenBank/DDBJ databases">
        <title>Three novel Pseudomonas species isolated from symptomatic oak.</title>
        <authorList>
            <person name="Bueno-Gonzalez V."/>
            <person name="Brady C."/>
        </authorList>
    </citation>
    <scope>NUCLEOTIDE SEQUENCE [LARGE SCALE GENOMIC DNA]</scope>
    <source>
        <strain evidence="2 3">P26B</strain>
    </source>
</reference>
<accession>A0ABY1Z5G6</accession>
<gene>
    <name evidence="2" type="ORF">DNK34_13650</name>
</gene>
<organism evidence="2 3">
    <name type="scientific">Phytopseudomonas dryadis</name>
    <dbReference type="NCBI Taxonomy" id="2487520"/>
    <lineage>
        <taxon>Bacteria</taxon>
        <taxon>Pseudomonadati</taxon>
        <taxon>Pseudomonadota</taxon>
        <taxon>Gammaproteobacteria</taxon>
        <taxon>Pseudomonadales</taxon>
        <taxon>Pseudomonadaceae</taxon>
        <taxon>Phytopseudomonas</taxon>
    </lineage>
</organism>
<evidence type="ECO:0000259" key="1">
    <source>
        <dbReference type="Pfam" id="PF13304"/>
    </source>
</evidence>
<dbReference type="RefSeq" id="WP_131176155.1">
    <property type="nucleotide sequence ID" value="NZ_QJUM01000014.1"/>
</dbReference>
<dbReference type="SUPFAM" id="SSF52540">
    <property type="entry name" value="P-loop containing nucleoside triphosphate hydrolases"/>
    <property type="match status" value="1"/>
</dbReference>
<dbReference type="PANTHER" id="PTHR32182:SF22">
    <property type="entry name" value="ATP-DEPENDENT ENDONUCLEASE, OLD FAMILY-RELATED"/>
    <property type="match status" value="1"/>
</dbReference>
<dbReference type="Gene3D" id="3.40.50.300">
    <property type="entry name" value="P-loop containing nucleotide triphosphate hydrolases"/>
    <property type="match status" value="2"/>
</dbReference>
<protein>
    <submittedName>
        <fullName evidence="2">Recombinase RecF</fullName>
    </submittedName>
</protein>
<dbReference type="InterPro" id="IPR003959">
    <property type="entry name" value="ATPase_AAA_core"/>
</dbReference>
<dbReference type="PANTHER" id="PTHR32182">
    <property type="entry name" value="DNA REPLICATION AND REPAIR PROTEIN RECF"/>
    <property type="match status" value="1"/>
</dbReference>
<dbReference type="InterPro" id="IPR014555">
    <property type="entry name" value="RecF-like"/>
</dbReference>
<dbReference type="Pfam" id="PF13304">
    <property type="entry name" value="AAA_21"/>
    <property type="match status" value="1"/>
</dbReference>
<dbReference type="EMBL" id="QJUM01000014">
    <property type="protein sequence ID" value="TBV05091.1"/>
    <property type="molecule type" value="Genomic_DNA"/>
</dbReference>